<evidence type="ECO:0000313" key="7">
    <source>
        <dbReference type="Proteomes" id="UP000502508"/>
    </source>
</evidence>
<evidence type="ECO:0000313" key="6">
    <source>
        <dbReference type="EMBL" id="BCB81582.1"/>
    </source>
</evidence>
<dbReference type="Proteomes" id="UP000502508">
    <property type="component" value="Chromosome"/>
</dbReference>
<dbReference type="GO" id="GO:0016020">
    <property type="term" value="C:membrane"/>
    <property type="evidence" value="ECO:0007669"/>
    <property type="project" value="UniProtKB-SubCell"/>
</dbReference>
<sequence length="120" mass="12194">MAAVRIPAYFFGIPFGLAGLGNTWIVAGRDGDVPTWIGNALLALAALTWLAVVVAYAAYALPRPRALVGDLVDPVAGAFVSLAVITPMLLAALGVAPHNLGSGGFLSTCSWSSRSSLVAG</sequence>
<keyword evidence="3 5" id="KW-1133">Transmembrane helix</keyword>
<feature type="transmembrane region" description="Helical" evidence="5">
    <location>
        <begin position="74"/>
        <end position="96"/>
    </location>
</feature>
<dbReference type="KEGG" id="pfla:Pflav_079920"/>
<reference evidence="6 7" key="2">
    <citation type="submission" date="2020-03" db="EMBL/GenBank/DDBJ databases">
        <authorList>
            <person name="Ichikawa N."/>
            <person name="Kimura A."/>
            <person name="Kitahashi Y."/>
            <person name="Uohara A."/>
        </authorList>
    </citation>
    <scope>NUCLEOTIDE SEQUENCE [LARGE SCALE GENOMIC DNA]</scope>
    <source>
        <strain evidence="6 7">NBRC 107702</strain>
    </source>
</reference>
<keyword evidence="7" id="KW-1185">Reference proteome</keyword>
<evidence type="ECO:0000256" key="5">
    <source>
        <dbReference type="SAM" id="Phobius"/>
    </source>
</evidence>
<gene>
    <name evidence="6" type="ORF">Pflav_079920</name>
</gene>
<dbReference type="AlphaFoldDB" id="A0A6F8Y636"/>
<keyword evidence="2 5" id="KW-0812">Transmembrane</keyword>
<evidence type="ECO:0000256" key="3">
    <source>
        <dbReference type="ARBA" id="ARBA00022989"/>
    </source>
</evidence>
<protein>
    <submittedName>
        <fullName evidence="6">Uncharacterized protein</fullName>
    </submittedName>
</protein>
<feature type="transmembrane region" description="Helical" evidence="5">
    <location>
        <begin position="39"/>
        <end position="62"/>
    </location>
</feature>
<name>A0A6F8Y636_9ACTN</name>
<organism evidence="6 7">
    <name type="scientific">Phytohabitans flavus</name>
    <dbReference type="NCBI Taxonomy" id="1076124"/>
    <lineage>
        <taxon>Bacteria</taxon>
        <taxon>Bacillati</taxon>
        <taxon>Actinomycetota</taxon>
        <taxon>Actinomycetes</taxon>
        <taxon>Micromonosporales</taxon>
        <taxon>Micromonosporaceae</taxon>
    </lineage>
</organism>
<accession>A0A6F8Y636</accession>
<dbReference type="GO" id="GO:0055085">
    <property type="term" value="P:transmembrane transport"/>
    <property type="evidence" value="ECO:0007669"/>
    <property type="project" value="InterPro"/>
</dbReference>
<dbReference type="Gene3D" id="1.50.10.150">
    <property type="entry name" value="Voltage-dependent anion channel"/>
    <property type="match status" value="1"/>
</dbReference>
<evidence type="ECO:0000256" key="2">
    <source>
        <dbReference type="ARBA" id="ARBA00022692"/>
    </source>
</evidence>
<reference evidence="6 7" key="1">
    <citation type="submission" date="2020-03" db="EMBL/GenBank/DDBJ databases">
        <title>Whole genome shotgun sequence of Phytohabitans flavus NBRC 107702.</title>
        <authorList>
            <person name="Komaki H."/>
            <person name="Tamura T."/>
        </authorList>
    </citation>
    <scope>NUCLEOTIDE SEQUENCE [LARGE SCALE GENOMIC DNA]</scope>
    <source>
        <strain evidence="6 7">NBRC 107702</strain>
    </source>
</reference>
<dbReference type="InterPro" id="IPR004695">
    <property type="entry name" value="SLAC1/Mae1/Ssu1/TehA"/>
</dbReference>
<dbReference type="Pfam" id="PF03595">
    <property type="entry name" value="SLAC1"/>
    <property type="match status" value="1"/>
</dbReference>
<dbReference type="RefSeq" id="WP_197938838.1">
    <property type="nucleotide sequence ID" value="NZ_AP022870.1"/>
</dbReference>
<evidence type="ECO:0000256" key="1">
    <source>
        <dbReference type="ARBA" id="ARBA00004141"/>
    </source>
</evidence>
<proteinExistence type="predicted"/>
<dbReference type="EMBL" id="AP022870">
    <property type="protein sequence ID" value="BCB81582.1"/>
    <property type="molecule type" value="Genomic_DNA"/>
</dbReference>
<evidence type="ECO:0000256" key="4">
    <source>
        <dbReference type="ARBA" id="ARBA00023136"/>
    </source>
</evidence>
<dbReference type="InterPro" id="IPR038665">
    <property type="entry name" value="Voltage-dep_anion_channel_sf"/>
</dbReference>
<keyword evidence="4 5" id="KW-0472">Membrane</keyword>
<comment type="subcellular location">
    <subcellularLocation>
        <location evidence="1">Membrane</location>
        <topology evidence="1">Multi-pass membrane protein</topology>
    </subcellularLocation>
</comment>
<feature type="transmembrane region" description="Helical" evidence="5">
    <location>
        <begin position="6"/>
        <end position="27"/>
    </location>
</feature>